<organism evidence="3 4">
    <name type="scientific">Candida tropicalis (strain ATCC MYA-3404 / T1)</name>
    <name type="common">Yeast</name>
    <dbReference type="NCBI Taxonomy" id="294747"/>
    <lineage>
        <taxon>Eukaryota</taxon>
        <taxon>Fungi</taxon>
        <taxon>Dikarya</taxon>
        <taxon>Ascomycota</taxon>
        <taxon>Saccharomycotina</taxon>
        <taxon>Pichiomycetes</taxon>
        <taxon>Debaryomycetaceae</taxon>
        <taxon>Candida/Lodderomyces clade</taxon>
        <taxon>Candida</taxon>
    </lineage>
</organism>
<evidence type="ECO:0008006" key="5">
    <source>
        <dbReference type="Google" id="ProtNLM"/>
    </source>
</evidence>
<dbReference type="Proteomes" id="UP000002037">
    <property type="component" value="Unassembled WGS sequence"/>
</dbReference>
<feature type="region of interest" description="Disordered" evidence="1">
    <location>
        <begin position="233"/>
        <end position="257"/>
    </location>
</feature>
<gene>
    <name evidence="3" type="ORF">CTRG_05421</name>
</gene>
<dbReference type="RefSeq" id="XP_002551123.1">
    <property type="nucleotide sequence ID" value="XM_002551077.1"/>
</dbReference>
<feature type="chain" id="PRO_5012632840" description="Extracellular membrane protein CFEM domain-containing protein" evidence="2">
    <location>
        <begin position="16"/>
        <end position="309"/>
    </location>
</feature>
<dbReference type="VEuPathDB" id="FungiDB:CTRG_05421"/>
<feature type="compositionally biased region" description="Low complexity" evidence="1">
    <location>
        <begin position="233"/>
        <end position="246"/>
    </location>
</feature>
<protein>
    <recommendedName>
        <fullName evidence="5">Extracellular membrane protein CFEM domain-containing protein</fullName>
    </recommendedName>
</protein>
<keyword evidence="2" id="KW-0732">Signal</keyword>
<dbReference type="KEGG" id="ctp:CTRG_05421"/>
<name>C5MH67_CANTT</name>
<dbReference type="EMBL" id="GG692402">
    <property type="protein sequence ID" value="EER30969.1"/>
    <property type="molecule type" value="Genomic_DNA"/>
</dbReference>
<evidence type="ECO:0000256" key="2">
    <source>
        <dbReference type="SAM" id="SignalP"/>
    </source>
</evidence>
<evidence type="ECO:0000313" key="4">
    <source>
        <dbReference type="Proteomes" id="UP000002037"/>
    </source>
</evidence>
<feature type="signal peptide" evidence="2">
    <location>
        <begin position="1"/>
        <end position="15"/>
    </location>
</feature>
<sequence>MRVEVLLAILPAVLAAETASSDAAQPSESCNSHCSLVVEAQSKFCPNDTTGSCLCSLSVDDFWKHYAECNCTNPEGLEAEAAKSKECATVQAGSQAEAAATSAPEASSEAAAPVAIESVATDAASEVAAEASSAQAEGVASSVAATVPSEAVAEAAASSPAGEGECNMHCKEVDAIEKQMCADGDLICLCQLSTEQYWEHVHDCNCINDKNLSIEEIKAQVCNSTDATDATDAAAAASSSSSPAADEGTPAVAGGDIPTLATIPEDSSYGGDSNSTGFVPQVALQNENSGSKNAILSIGAVAVIMANFL</sequence>
<keyword evidence="4" id="KW-1185">Reference proteome</keyword>
<evidence type="ECO:0000313" key="3">
    <source>
        <dbReference type="EMBL" id="EER30969.1"/>
    </source>
</evidence>
<dbReference type="GeneID" id="8299746"/>
<reference evidence="3 4" key="1">
    <citation type="journal article" date="2009" name="Nature">
        <title>Evolution of pathogenicity and sexual reproduction in eight Candida genomes.</title>
        <authorList>
            <person name="Butler G."/>
            <person name="Rasmussen M.D."/>
            <person name="Lin M.F."/>
            <person name="Santos M.A."/>
            <person name="Sakthikumar S."/>
            <person name="Munro C.A."/>
            <person name="Rheinbay E."/>
            <person name="Grabherr M."/>
            <person name="Forche A."/>
            <person name="Reedy J.L."/>
            <person name="Agrafioti I."/>
            <person name="Arnaud M.B."/>
            <person name="Bates S."/>
            <person name="Brown A.J."/>
            <person name="Brunke S."/>
            <person name="Costanzo M.C."/>
            <person name="Fitzpatrick D.A."/>
            <person name="de Groot P.W."/>
            <person name="Harris D."/>
            <person name="Hoyer L.L."/>
            <person name="Hube B."/>
            <person name="Klis F.M."/>
            <person name="Kodira C."/>
            <person name="Lennard N."/>
            <person name="Logue M.E."/>
            <person name="Martin R."/>
            <person name="Neiman A.M."/>
            <person name="Nikolaou E."/>
            <person name="Quail M.A."/>
            <person name="Quinn J."/>
            <person name="Santos M.C."/>
            <person name="Schmitzberger F.F."/>
            <person name="Sherlock G."/>
            <person name="Shah P."/>
            <person name="Silverstein K.A."/>
            <person name="Skrzypek M.S."/>
            <person name="Soll D."/>
            <person name="Staggs R."/>
            <person name="Stansfield I."/>
            <person name="Stumpf M.P."/>
            <person name="Sudbery P.E."/>
            <person name="Srikantha T."/>
            <person name="Zeng Q."/>
            <person name="Berman J."/>
            <person name="Berriman M."/>
            <person name="Heitman J."/>
            <person name="Gow N.A."/>
            <person name="Lorenz M.C."/>
            <person name="Birren B.W."/>
            <person name="Kellis M."/>
            <person name="Cuomo C.A."/>
        </authorList>
    </citation>
    <scope>NUCLEOTIDE SEQUENCE [LARGE SCALE GENOMIC DNA]</scope>
    <source>
        <strain evidence="4">ATCC MYA-3404 / T1</strain>
    </source>
</reference>
<dbReference type="OrthoDB" id="4025456at2759"/>
<proteinExistence type="predicted"/>
<dbReference type="HOGENOM" id="CLU_927490_0_0_1"/>
<evidence type="ECO:0000256" key="1">
    <source>
        <dbReference type="SAM" id="MobiDB-lite"/>
    </source>
</evidence>
<dbReference type="AlphaFoldDB" id="C5MH67"/>
<accession>C5MH67</accession>